<reference evidence="3" key="1">
    <citation type="journal article" date="2019" name="Int. J. Syst. Evol. Microbiol.">
        <title>The Global Catalogue of Microorganisms (GCM) 10K type strain sequencing project: providing services to taxonomists for standard genome sequencing and annotation.</title>
        <authorList>
            <consortium name="The Broad Institute Genomics Platform"/>
            <consortium name="The Broad Institute Genome Sequencing Center for Infectious Disease"/>
            <person name="Wu L."/>
            <person name="Ma J."/>
        </authorList>
    </citation>
    <scope>NUCLEOTIDE SEQUENCE [LARGE SCALE GENOMIC DNA]</scope>
    <source>
        <strain evidence="3">JCM 17064</strain>
    </source>
</reference>
<feature type="signal peptide" evidence="1">
    <location>
        <begin position="1"/>
        <end position="18"/>
    </location>
</feature>
<organism evidence="2 3">
    <name type="scientific">Flavobacterium cheonhonense</name>
    <dbReference type="NCBI Taxonomy" id="706185"/>
    <lineage>
        <taxon>Bacteria</taxon>
        <taxon>Pseudomonadati</taxon>
        <taxon>Bacteroidota</taxon>
        <taxon>Flavobacteriia</taxon>
        <taxon>Flavobacteriales</taxon>
        <taxon>Flavobacteriaceae</taxon>
        <taxon>Flavobacterium</taxon>
    </lineage>
</organism>
<accession>A0ABP7TDN9</accession>
<evidence type="ECO:0000313" key="3">
    <source>
        <dbReference type="Proteomes" id="UP001500968"/>
    </source>
</evidence>
<dbReference type="RefSeq" id="WP_324691215.1">
    <property type="nucleotide sequence ID" value="NZ_BAABCR010000004.1"/>
</dbReference>
<evidence type="ECO:0008006" key="4">
    <source>
        <dbReference type="Google" id="ProtNLM"/>
    </source>
</evidence>
<name>A0ABP7TDN9_9FLAO</name>
<protein>
    <recommendedName>
        <fullName evidence="4">Secreted protein</fullName>
    </recommendedName>
</protein>
<proteinExistence type="predicted"/>
<evidence type="ECO:0000313" key="2">
    <source>
        <dbReference type="EMBL" id="GAA4024761.1"/>
    </source>
</evidence>
<feature type="chain" id="PRO_5045275315" description="Secreted protein" evidence="1">
    <location>
        <begin position="19"/>
        <end position="189"/>
    </location>
</feature>
<gene>
    <name evidence="2" type="ORF">GCM10022386_04930</name>
</gene>
<dbReference type="Proteomes" id="UP001500968">
    <property type="component" value="Unassembled WGS sequence"/>
</dbReference>
<comment type="caution">
    <text evidence="2">The sequence shown here is derived from an EMBL/GenBank/DDBJ whole genome shotgun (WGS) entry which is preliminary data.</text>
</comment>
<keyword evidence="3" id="KW-1185">Reference proteome</keyword>
<evidence type="ECO:0000256" key="1">
    <source>
        <dbReference type="SAM" id="SignalP"/>
    </source>
</evidence>
<keyword evidence="1" id="KW-0732">Signal</keyword>
<sequence>MKRLFFAILLLFNVAAFAQKPCEIDQNIADSLGTFKSTKAYIVFERSFAGNSTDIFFSLTSNNGVLGLEAQFLQRSKEFIKATCFDSNSKIYLQLSNGKIVTLLHAGADTCGTLVVGEGNINNRVMTGSFVFARENYEDLRTSPVTFMRVRFAGETVDYPFRTELVAEMDKVKYEPENYFIQNLKCIEN</sequence>
<dbReference type="EMBL" id="BAABCR010000004">
    <property type="protein sequence ID" value="GAA4024761.1"/>
    <property type="molecule type" value="Genomic_DNA"/>
</dbReference>